<keyword evidence="8" id="KW-0963">Cytoplasm</keyword>
<evidence type="ECO:0000313" key="9">
    <source>
        <dbReference type="EMBL" id="CDZ79190.1"/>
    </source>
</evidence>
<dbReference type="Gene3D" id="3.40.390.30">
    <property type="entry name" value="Metalloproteases ('zincins'), catalytic domain"/>
    <property type="match status" value="1"/>
</dbReference>
<evidence type="ECO:0000256" key="8">
    <source>
        <dbReference type="HAMAP-Rule" id="MF_00009"/>
    </source>
</evidence>
<evidence type="ECO:0000256" key="3">
    <source>
        <dbReference type="ARBA" id="ARBA00022722"/>
    </source>
</evidence>
<dbReference type="HAMAP" id="MF_00009">
    <property type="entry name" value="Endoribonucl_YbeY"/>
    <property type="match status" value="1"/>
</dbReference>
<keyword evidence="2 8" id="KW-0690">Ribosome biogenesis</keyword>
<keyword evidence="6 8" id="KW-0378">Hydrolase</keyword>
<dbReference type="GO" id="GO:0005737">
    <property type="term" value="C:cytoplasm"/>
    <property type="evidence" value="ECO:0007669"/>
    <property type="project" value="UniProtKB-SubCell"/>
</dbReference>
<dbReference type="eggNOG" id="COG0319">
    <property type="taxonomic scope" value="Bacteria"/>
</dbReference>
<keyword evidence="3 8" id="KW-0540">Nuclease</keyword>
<dbReference type="OrthoDB" id="9807740at2"/>
<comment type="cofactor">
    <cofactor evidence="8">
        <name>Zn(2+)</name>
        <dbReference type="ChEBI" id="CHEBI:29105"/>
    </cofactor>
    <text evidence="8">Binds 1 zinc ion.</text>
</comment>
<keyword evidence="4 8" id="KW-0479">Metal-binding</keyword>
<gene>
    <name evidence="8 9" type="primary">ybeY</name>
    <name evidence="9" type="ORF">BN59_03508</name>
</gene>
<evidence type="ECO:0000256" key="2">
    <source>
        <dbReference type="ARBA" id="ARBA00022517"/>
    </source>
</evidence>
<evidence type="ECO:0000256" key="4">
    <source>
        <dbReference type="ARBA" id="ARBA00022723"/>
    </source>
</evidence>
<dbReference type="SUPFAM" id="SSF55486">
    <property type="entry name" value="Metalloproteases ('zincins'), catalytic domain"/>
    <property type="match status" value="1"/>
</dbReference>
<dbReference type="AlphaFoldDB" id="A0A078KXP3"/>
<protein>
    <recommendedName>
        <fullName evidence="8">Endoribonuclease YbeY</fullName>
        <ecNumber evidence="8">3.1.-.-</ecNumber>
    </recommendedName>
</protein>
<keyword evidence="5 8" id="KW-0255">Endonuclease</keyword>
<comment type="similarity">
    <text evidence="1 8">Belongs to the endoribonuclease YbeY family.</text>
</comment>
<dbReference type="InterPro" id="IPR023091">
    <property type="entry name" value="MetalPrtase_cat_dom_sf_prd"/>
</dbReference>
<keyword evidence="8" id="KW-0698">rRNA processing</keyword>
<dbReference type="EC" id="3.1.-.-" evidence="8"/>
<evidence type="ECO:0000313" key="10">
    <source>
        <dbReference type="Proteomes" id="UP000044071"/>
    </source>
</evidence>
<organism evidence="9 10">
    <name type="scientific">Legionella massiliensis</name>
    <dbReference type="NCBI Taxonomy" id="1034943"/>
    <lineage>
        <taxon>Bacteria</taxon>
        <taxon>Pseudomonadati</taxon>
        <taxon>Pseudomonadota</taxon>
        <taxon>Gammaproteobacteria</taxon>
        <taxon>Legionellales</taxon>
        <taxon>Legionellaceae</taxon>
        <taxon>Legionella</taxon>
    </lineage>
</organism>
<dbReference type="InterPro" id="IPR020549">
    <property type="entry name" value="YbeY_CS"/>
</dbReference>
<reference evidence="9 10" key="1">
    <citation type="submission" date="2014-06" db="EMBL/GenBank/DDBJ databases">
        <authorList>
            <person name="Urmite Genomes Urmite Genomes"/>
        </authorList>
    </citation>
    <scope>NUCLEOTIDE SEQUENCE [LARGE SCALE GENOMIC DNA]</scope>
</reference>
<feature type="binding site" evidence="8">
    <location>
        <position position="114"/>
    </location>
    <ligand>
        <name>Zn(2+)</name>
        <dbReference type="ChEBI" id="CHEBI:29105"/>
        <note>catalytic</note>
    </ligand>
</feature>
<dbReference type="GO" id="GO:0008270">
    <property type="term" value="F:zinc ion binding"/>
    <property type="evidence" value="ECO:0007669"/>
    <property type="project" value="UniProtKB-UniRule"/>
</dbReference>
<feature type="binding site" evidence="8">
    <location>
        <position position="118"/>
    </location>
    <ligand>
        <name>Zn(2+)</name>
        <dbReference type="ChEBI" id="CHEBI:29105"/>
        <note>catalytic</note>
    </ligand>
</feature>
<evidence type="ECO:0000256" key="7">
    <source>
        <dbReference type="ARBA" id="ARBA00022833"/>
    </source>
</evidence>
<dbReference type="InterPro" id="IPR002036">
    <property type="entry name" value="YbeY"/>
</dbReference>
<dbReference type="PANTHER" id="PTHR46986:SF1">
    <property type="entry name" value="ENDORIBONUCLEASE YBEY, CHLOROPLASTIC"/>
    <property type="match status" value="1"/>
</dbReference>
<evidence type="ECO:0000256" key="5">
    <source>
        <dbReference type="ARBA" id="ARBA00022759"/>
    </source>
</evidence>
<comment type="subcellular location">
    <subcellularLocation>
        <location evidence="8">Cytoplasm</location>
    </subcellularLocation>
</comment>
<dbReference type="GO" id="GO:0004222">
    <property type="term" value="F:metalloendopeptidase activity"/>
    <property type="evidence" value="ECO:0007669"/>
    <property type="project" value="InterPro"/>
</dbReference>
<dbReference type="STRING" id="1034943.BN59_03508"/>
<name>A0A078KXP3_9GAMM</name>
<dbReference type="GO" id="GO:0006364">
    <property type="term" value="P:rRNA processing"/>
    <property type="evidence" value="ECO:0007669"/>
    <property type="project" value="UniProtKB-UniRule"/>
</dbReference>
<dbReference type="NCBIfam" id="TIGR00043">
    <property type="entry name" value="rRNA maturation RNase YbeY"/>
    <property type="match status" value="1"/>
</dbReference>
<evidence type="ECO:0000256" key="1">
    <source>
        <dbReference type="ARBA" id="ARBA00010875"/>
    </source>
</evidence>
<sequence length="158" mass="18163">MTYHIDLQHATDEVIPISDELLIQWAELPLIEHMESAELTLRIVNTEEITELNHSYREQNKATNVLAFPIIVPDNIELEFPLLGDVIICPAVLAKESIEQDRPLEEHWAHIVIHGVLHLLGYDHIKDNEAEEMQAQEIKLLAKLGFSNPYKLEDEDVE</sequence>
<feature type="binding site" evidence="8">
    <location>
        <position position="124"/>
    </location>
    <ligand>
        <name>Zn(2+)</name>
        <dbReference type="ChEBI" id="CHEBI:29105"/>
        <note>catalytic</note>
    </ligand>
</feature>
<dbReference type="EMBL" id="CCSB01000004">
    <property type="protein sequence ID" value="CDZ79190.1"/>
    <property type="molecule type" value="Genomic_DNA"/>
</dbReference>
<dbReference type="GO" id="GO:0004521">
    <property type="term" value="F:RNA endonuclease activity"/>
    <property type="evidence" value="ECO:0007669"/>
    <property type="project" value="UniProtKB-UniRule"/>
</dbReference>
<proteinExistence type="inferred from homology"/>
<dbReference type="Pfam" id="PF02130">
    <property type="entry name" value="YbeY"/>
    <property type="match status" value="1"/>
</dbReference>
<evidence type="ECO:0000256" key="6">
    <source>
        <dbReference type="ARBA" id="ARBA00022801"/>
    </source>
</evidence>
<dbReference type="PROSITE" id="PS01306">
    <property type="entry name" value="UPF0054"/>
    <property type="match status" value="1"/>
</dbReference>
<keyword evidence="7 8" id="KW-0862">Zinc</keyword>
<keyword evidence="10" id="KW-1185">Reference proteome</keyword>
<dbReference type="PANTHER" id="PTHR46986">
    <property type="entry name" value="ENDORIBONUCLEASE YBEY, CHLOROPLASTIC"/>
    <property type="match status" value="1"/>
</dbReference>
<accession>A0A078KXP3</accession>
<dbReference type="Proteomes" id="UP000044071">
    <property type="component" value="Unassembled WGS sequence"/>
</dbReference>
<comment type="function">
    <text evidence="8">Single strand-specific metallo-endoribonuclease involved in late-stage 70S ribosome quality control and in maturation of the 3' terminus of the 16S rRNA.</text>
</comment>
<dbReference type="RefSeq" id="WP_044012355.1">
    <property type="nucleotide sequence ID" value="NZ_CCVW01000004.1"/>
</dbReference>